<dbReference type="Pfam" id="PF05699">
    <property type="entry name" value="Dimer_Tnp_hAT"/>
    <property type="match status" value="1"/>
</dbReference>
<dbReference type="STRING" id="35608.A0A2U1QP54"/>
<keyword evidence="5" id="KW-1185">Reference proteome</keyword>
<dbReference type="InterPro" id="IPR012337">
    <property type="entry name" value="RNaseH-like_sf"/>
</dbReference>
<sequence length="342" mass="38896">MLDSAIYYRKAFAHLAISDSNYKSCPTAFEWDIIERICVFLGVFYDVTTLFSGSKYPTANLYYPNVFMAYLTLHESMSSSDEYMKDMGTSMMDKFQKYWSDFNLTLAIAVVFDPRYKLHFIEWSYKKIYGEGNPQYDVVDGLLKTTFDEYACHVSFTTSNHATTSSVRKVGEETSDDTRHLSSIRAKLLDFDEFQSNESTSNKKSELQLYLEEPRMERTLELDVLAFWKSNEFRYPVLARMARDFLTIPISTVASESTFSASGRVLDQHRSSHGKETLEALICTKDWLFAGSNEVPLEELAEDIMSMSLDGGPESGASNSVNNPDSLNQVLNRFRSLTGSGP</sequence>
<dbReference type="Proteomes" id="UP000245207">
    <property type="component" value="Unassembled WGS sequence"/>
</dbReference>
<dbReference type="GO" id="GO:0003677">
    <property type="term" value="F:DNA binding"/>
    <property type="evidence" value="ECO:0007669"/>
    <property type="project" value="InterPro"/>
</dbReference>
<dbReference type="OrthoDB" id="1873329at2759"/>
<dbReference type="EMBL" id="PKPP01000006">
    <property type="protein sequence ID" value="PWA99795.1"/>
    <property type="molecule type" value="Genomic_DNA"/>
</dbReference>
<feature type="compositionally biased region" description="Polar residues" evidence="1">
    <location>
        <begin position="316"/>
        <end position="327"/>
    </location>
</feature>
<feature type="region of interest" description="Disordered" evidence="1">
    <location>
        <begin position="308"/>
        <end position="327"/>
    </location>
</feature>
<evidence type="ECO:0000259" key="2">
    <source>
        <dbReference type="Pfam" id="PF05699"/>
    </source>
</evidence>
<gene>
    <name evidence="4" type="ORF">CTI12_AA003480</name>
</gene>
<name>A0A2U1QP54_ARTAN</name>
<protein>
    <submittedName>
        <fullName evidence="4">HAT, C-terminal dimerization domain-containing protein</fullName>
    </submittedName>
</protein>
<accession>A0A2U1QP54</accession>
<dbReference type="Pfam" id="PF14372">
    <property type="entry name" value="hAT-like_RNase-H"/>
    <property type="match status" value="1"/>
</dbReference>
<dbReference type="PANTHER" id="PTHR23272">
    <property type="entry name" value="BED FINGER-RELATED"/>
    <property type="match status" value="1"/>
</dbReference>
<organism evidence="4 5">
    <name type="scientific">Artemisia annua</name>
    <name type="common">Sweet wormwood</name>
    <dbReference type="NCBI Taxonomy" id="35608"/>
    <lineage>
        <taxon>Eukaryota</taxon>
        <taxon>Viridiplantae</taxon>
        <taxon>Streptophyta</taxon>
        <taxon>Embryophyta</taxon>
        <taxon>Tracheophyta</taxon>
        <taxon>Spermatophyta</taxon>
        <taxon>Magnoliopsida</taxon>
        <taxon>eudicotyledons</taxon>
        <taxon>Gunneridae</taxon>
        <taxon>Pentapetalae</taxon>
        <taxon>asterids</taxon>
        <taxon>campanulids</taxon>
        <taxon>Asterales</taxon>
        <taxon>Asteraceae</taxon>
        <taxon>Asteroideae</taxon>
        <taxon>Anthemideae</taxon>
        <taxon>Artemisiinae</taxon>
        <taxon>Artemisia</taxon>
    </lineage>
</organism>
<proteinExistence type="predicted"/>
<feature type="domain" description="hAT-like transposase RNase-H fold" evidence="3">
    <location>
        <begin position="52"/>
        <end position="150"/>
    </location>
</feature>
<evidence type="ECO:0000313" key="4">
    <source>
        <dbReference type="EMBL" id="PWA99795.1"/>
    </source>
</evidence>
<evidence type="ECO:0000259" key="3">
    <source>
        <dbReference type="Pfam" id="PF14372"/>
    </source>
</evidence>
<comment type="caution">
    <text evidence="4">The sequence shown here is derived from an EMBL/GenBank/DDBJ whole genome shotgun (WGS) entry which is preliminary data.</text>
</comment>
<dbReference type="PANTHER" id="PTHR23272:SF187">
    <property type="entry name" value="AC9 TRANSPOSASE-RELATED"/>
    <property type="match status" value="1"/>
</dbReference>
<dbReference type="InterPro" id="IPR008906">
    <property type="entry name" value="HATC_C_dom"/>
</dbReference>
<dbReference type="InterPro" id="IPR025525">
    <property type="entry name" value="hAT-like_transposase_RNase-H"/>
</dbReference>
<reference evidence="4 5" key="1">
    <citation type="journal article" date="2018" name="Mol. Plant">
        <title>The genome of Artemisia annua provides insight into the evolution of Asteraceae family and artemisinin biosynthesis.</title>
        <authorList>
            <person name="Shen Q."/>
            <person name="Zhang L."/>
            <person name="Liao Z."/>
            <person name="Wang S."/>
            <person name="Yan T."/>
            <person name="Shi P."/>
            <person name="Liu M."/>
            <person name="Fu X."/>
            <person name="Pan Q."/>
            <person name="Wang Y."/>
            <person name="Lv Z."/>
            <person name="Lu X."/>
            <person name="Zhang F."/>
            <person name="Jiang W."/>
            <person name="Ma Y."/>
            <person name="Chen M."/>
            <person name="Hao X."/>
            <person name="Li L."/>
            <person name="Tang Y."/>
            <person name="Lv G."/>
            <person name="Zhou Y."/>
            <person name="Sun X."/>
            <person name="Brodelius P.E."/>
            <person name="Rose J.K.C."/>
            <person name="Tang K."/>
        </authorList>
    </citation>
    <scope>NUCLEOTIDE SEQUENCE [LARGE SCALE GENOMIC DNA]</scope>
    <source>
        <strain evidence="5">cv. Huhao1</strain>
        <tissue evidence="4">Leaf</tissue>
    </source>
</reference>
<feature type="domain" description="HAT C-terminal dimerisation" evidence="2">
    <location>
        <begin position="206"/>
        <end position="288"/>
    </location>
</feature>
<evidence type="ECO:0000313" key="5">
    <source>
        <dbReference type="Proteomes" id="UP000245207"/>
    </source>
</evidence>
<dbReference type="GO" id="GO:0046983">
    <property type="term" value="F:protein dimerization activity"/>
    <property type="evidence" value="ECO:0007669"/>
    <property type="project" value="InterPro"/>
</dbReference>
<evidence type="ECO:0000256" key="1">
    <source>
        <dbReference type="SAM" id="MobiDB-lite"/>
    </source>
</evidence>
<dbReference type="SUPFAM" id="SSF53098">
    <property type="entry name" value="Ribonuclease H-like"/>
    <property type="match status" value="1"/>
</dbReference>
<dbReference type="AlphaFoldDB" id="A0A2U1QP54"/>